<dbReference type="InterPro" id="IPR013783">
    <property type="entry name" value="Ig-like_fold"/>
</dbReference>
<dbReference type="GO" id="GO:0016829">
    <property type="term" value="F:lyase activity"/>
    <property type="evidence" value="ECO:0007669"/>
    <property type="project" value="UniProtKB-KW"/>
</dbReference>
<dbReference type="InterPro" id="IPR008929">
    <property type="entry name" value="Chondroitin_lyas"/>
</dbReference>
<dbReference type="Pfam" id="PF16332">
    <property type="entry name" value="DUF4962"/>
    <property type="match status" value="1"/>
</dbReference>
<dbReference type="InterPro" id="IPR012480">
    <property type="entry name" value="Hepar_II_III_C"/>
</dbReference>
<dbReference type="InterPro" id="IPR012364">
    <property type="entry name" value="Oligosacch_lyase"/>
</dbReference>
<dbReference type="RefSeq" id="WP_160043539.1">
    <property type="nucleotide sequence ID" value="NZ_BORQ01000006.1"/>
</dbReference>
<evidence type="ECO:0000259" key="3">
    <source>
        <dbReference type="Pfam" id="PF16332"/>
    </source>
</evidence>
<name>A0A920CE31_9BACL</name>
<dbReference type="InterPro" id="IPR032518">
    <property type="entry name" value="HepII_N"/>
</dbReference>
<dbReference type="PANTHER" id="PTHR38045:SF1">
    <property type="entry name" value="HEPARINASE II_III-LIKE PROTEIN"/>
    <property type="match status" value="1"/>
</dbReference>
<organism evidence="4 5">
    <name type="scientific">Paenibacillus albilobatus</name>
    <dbReference type="NCBI Taxonomy" id="2716884"/>
    <lineage>
        <taxon>Bacteria</taxon>
        <taxon>Bacillati</taxon>
        <taxon>Bacillota</taxon>
        <taxon>Bacilli</taxon>
        <taxon>Bacillales</taxon>
        <taxon>Paenibacillaceae</taxon>
        <taxon>Paenibacillus</taxon>
    </lineage>
</organism>
<dbReference type="AlphaFoldDB" id="A0A920CE31"/>
<accession>A0A920CE31</accession>
<gene>
    <name evidence="4" type="ORF">J2TS6_45130</name>
</gene>
<feature type="domain" description="Heparinase II/III-like C-terminal" evidence="2">
    <location>
        <begin position="499"/>
        <end position="734"/>
    </location>
</feature>
<feature type="domain" description="Heparinase II N-terminal" evidence="3">
    <location>
        <begin position="43"/>
        <end position="484"/>
    </location>
</feature>
<reference evidence="4" key="1">
    <citation type="submission" date="2021-03" db="EMBL/GenBank/DDBJ databases">
        <title>Antimicrobial resistance genes in bacteria isolated from Japanese honey, and their potential for conferring macrolide and lincosamide resistance in the American foulbrood pathogen Paenibacillus larvae.</title>
        <authorList>
            <person name="Okamoto M."/>
            <person name="Kumagai M."/>
            <person name="Kanamori H."/>
            <person name="Takamatsu D."/>
        </authorList>
    </citation>
    <scope>NUCLEOTIDE SEQUENCE</scope>
    <source>
        <strain evidence="4">J2TS6</strain>
    </source>
</reference>
<evidence type="ECO:0000313" key="5">
    <source>
        <dbReference type="Proteomes" id="UP000679779"/>
    </source>
</evidence>
<evidence type="ECO:0000259" key="2">
    <source>
        <dbReference type="Pfam" id="PF07940"/>
    </source>
</evidence>
<proteinExistence type="predicted"/>
<evidence type="ECO:0000256" key="1">
    <source>
        <dbReference type="ARBA" id="ARBA00004196"/>
    </source>
</evidence>
<dbReference type="PANTHER" id="PTHR38045">
    <property type="entry name" value="CHROMOSOME 1, WHOLE GENOME SHOTGUN SEQUENCE"/>
    <property type="match status" value="1"/>
</dbReference>
<dbReference type="PIRSF" id="PIRSF034409">
    <property type="entry name" value="Oligosach_lyase"/>
    <property type="match status" value="1"/>
</dbReference>
<dbReference type="GO" id="GO:0030313">
    <property type="term" value="C:cell envelope"/>
    <property type="evidence" value="ECO:0007669"/>
    <property type="project" value="UniProtKB-SubCell"/>
</dbReference>
<dbReference type="Gene3D" id="2.60.40.10">
    <property type="entry name" value="Immunoglobulins"/>
    <property type="match status" value="1"/>
</dbReference>
<keyword evidence="4" id="KW-0456">Lyase</keyword>
<protein>
    <submittedName>
        <fullName evidence="4">Oligo alginate lyase</fullName>
    </submittedName>
</protein>
<comment type="caution">
    <text evidence="4">The sequence shown here is derived from an EMBL/GenBank/DDBJ whole genome shotgun (WGS) entry which is preliminary data.</text>
</comment>
<dbReference type="SUPFAM" id="SSF48230">
    <property type="entry name" value="Chondroitin AC/alginate lyase"/>
    <property type="match status" value="1"/>
</dbReference>
<dbReference type="Pfam" id="PF07940">
    <property type="entry name" value="Hepar_II_III_C"/>
    <property type="match status" value="1"/>
</dbReference>
<sequence length="781" mass="89725">MNAVNALFQPVSGDLTVQYAPREDTVLYENPPRFTWIPAKLEDDRYVLEISSSPEFRQETTKRYEPIGYNFFTPDEALEPGDYYWRYALLEAEGGTGGQSEWSVAAGGQSEWSVVRAFHVPAGLPETPLASAADRYRRVQSGHPRLWLQPGEIDACRGSIAEDAEGTGWRAFYEHSVKPWLTRELIAEPGPYPGHRRTAALWRESYLACQEVLYAIRHLSIAGVVLQDADVLAKAKAWLLHAASWDPEGPTSRDYNDEAAFRIAGALAWGYDWLHDQLTESERQTVRGRLLRRTEQVADHVIKRSKIHHIPYDSHAVRSLSSVLVPCCIALFDDEPQAKAWLDYTVEYYYTLFSPWGGADGGWAEGPHYWTTGMAYLTEALDLLKNFAGLNVFERPFFRHTGDFPLYCYSPTTSTRTSFGDNSTLGDDIIKKVGYNMRQYAGITGNGWYQWYYEQLKDRNPEADRMFYNYGWWDFHYDDLLYYRNYPRVQAVEPSDIEPVKWFRDVGWVAMHHRMHDPQEQISLVAKSSRYGSVSHSHGDQGAFMLHAYGEPLAVESGYYVAFNSSMHLHWRRQTRSKNAILIDGQGQFADMNKALNIAAKGEVEDARQGKDYAYVRMNPTQAYQEHVPYLKQYRREIYFVQNAYFVVVDAVDLERPGRVQWLFHTLRKMDLRGQSFHVNGKRALMEGRFIFSSSGELALSQTNEFAGVDPAEIEGLDKHWHLTAETKEASSHRIATLLLPKRLDERGKYVSYFMDDQGFSYNLYLTDNGKTFKIEIPKAF</sequence>
<keyword evidence="5" id="KW-1185">Reference proteome</keyword>
<dbReference type="Proteomes" id="UP000679779">
    <property type="component" value="Unassembled WGS sequence"/>
</dbReference>
<dbReference type="Gene3D" id="1.50.10.100">
    <property type="entry name" value="Chondroitin AC/alginate lyase"/>
    <property type="match status" value="1"/>
</dbReference>
<evidence type="ECO:0000313" key="4">
    <source>
        <dbReference type="EMBL" id="GIO33372.1"/>
    </source>
</evidence>
<dbReference type="Gene3D" id="2.70.98.70">
    <property type="match status" value="1"/>
</dbReference>
<dbReference type="EMBL" id="BORQ01000006">
    <property type="protein sequence ID" value="GIO33372.1"/>
    <property type="molecule type" value="Genomic_DNA"/>
</dbReference>
<comment type="subcellular location">
    <subcellularLocation>
        <location evidence="1">Cell envelope</location>
    </subcellularLocation>
</comment>